<dbReference type="GO" id="GO:0031490">
    <property type="term" value="F:chromatin DNA binding"/>
    <property type="evidence" value="ECO:0007669"/>
    <property type="project" value="TreeGrafter"/>
</dbReference>
<dbReference type="PROSITE" id="PS50134">
    <property type="entry name" value="ZF_TAZ"/>
    <property type="match status" value="2"/>
</dbReference>
<evidence type="ECO:0000259" key="13">
    <source>
        <dbReference type="PROSITE" id="PS50134"/>
    </source>
</evidence>
<dbReference type="Pfam" id="PF02135">
    <property type="entry name" value="zf-TAZ"/>
    <property type="match status" value="2"/>
</dbReference>
<evidence type="ECO:0000256" key="4">
    <source>
        <dbReference type="ARBA" id="ARBA00022723"/>
    </source>
</evidence>
<dbReference type="InterPro" id="IPR013178">
    <property type="entry name" value="Histone_AcTrfase_Rtt109/CBP"/>
</dbReference>
<dbReference type="PANTHER" id="PTHR13808">
    <property type="entry name" value="CBP/P300-RELATED"/>
    <property type="match status" value="1"/>
</dbReference>
<gene>
    <name evidence="14" type="ORF">CLODIP_2_CD04805</name>
</gene>
<keyword evidence="7" id="KW-0156">Chromatin regulator</keyword>
<dbReference type="GO" id="GO:0045944">
    <property type="term" value="P:positive regulation of transcription by RNA polymerase II"/>
    <property type="evidence" value="ECO:0007669"/>
    <property type="project" value="TreeGrafter"/>
</dbReference>
<evidence type="ECO:0000256" key="6">
    <source>
        <dbReference type="ARBA" id="ARBA00022833"/>
    </source>
</evidence>
<keyword evidence="5 12" id="KW-0863">Zinc-finger</keyword>
<sequence length="292" mass="33042">MSSSPSSPSSPEPASTKIGAYCYATNQHLSSLLHAQKCGHKQTQTQSGMLAPECPHPDCMEMKDVLNHMLICMNGEFCEKDFCASSKMILSHWMECTEQNCPLCSPSRQIYQVMENLDEVEPVLSRLSKSLDGLRDVLKKNKEKHNMQNKFQDMETFVKNMALGAESSERSFNPSCMIDIIKKYDLMDTNLLRPGSPGKLSPYQQQQALLLIGFLWNRRQSDTNETQNKCSHLSCRVSKKNFNHVKTCDKGIFCGVPQCVSTREIVDHWHQFEVFNCLVCAFVANVNEIVSV</sequence>
<protein>
    <recommendedName>
        <fullName evidence="2">histone acetyltransferase</fullName>
        <ecNumber evidence="2">2.3.1.48</ecNumber>
    </recommendedName>
</protein>
<evidence type="ECO:0000256" key="2">
    <source>
        <dbReference type="ARBA" id="ARBA00013184"/>
    </source>
</evidence>
<dbReference type="GO" id="GO:0005634">
    <property type="term" value="C:nucleus"/>
    <property type="evidence" value="ECO:0007669"/>
    <property type="project" value="UniProtKB-SubCell"/>
</dbReference>
<dbReference type="Proteomes" id="UP000494165">
    <property type="component" value="Unassembled WGS sequence"/>
</dbReference>
<dbReference type="Gene3D" id="1.20.1020.10">
    <property type="entry name" value="TAZ domain"/>
    <property type="match status" value="2"/>
</dbReference>
<evidence type="ECO:0000256" key="9">
    <source>
        <dbReference type="ARBA" id="ARBA00023163"/>
    </source>
</evidence>
<evidence type="ECO:0000256" key="8">
    <source>
        <dbReference type="ARBA" id="ARBA00023015"/>
    </source>
</evidence>
<keyword evidence="15" id="KW-1185">Reference proteome</keyword>
<evidence type="ECO:0000313" key="15">
    <source>
        <dbReference type="Proteomes" id="UP000494165"/>
    </source>
</evidence>
<feature type="zinc finger region" description="TAZ-type" evidence="12">
    <location>
        <begin position="196"/>
        <end position="283"/>
    </location>
</feature>
<dbReference type="EMBL" id="CADEPI010000103">
    <property type="protein sequence ID" value="CAB3374768.1"/>
    <property type="molecule type" value="Genomic_DNA"/>
</dbReference>
<dbReference type="GO" id="GO:0000123">
    <property type="term" value="C:histone acetyltransferase complex"/>
    <property type="evidence" value="ECO:0007669"/>
    <property type="project" value="TreeGrafter"/>
</dbReference>
<dbReference type="SUPFAM" id="SSF57933">
    <property type="entry name" value="TAZ domain"/>
    <property type="match status" value="2"/>
</dbReference>
<dbReference type="GO" id="GO:0008270">
    <property type="term" value="F:zinc ion binding"/>
    <property type="evidence" value="ECO:0007669"/>
    <property type="project" value="UniProtKB-KW"/>
</dbReference>
<evidence type="ECO:0000256" key="7">
    <source>
        <dbReference type="ARBA" id="ARBA00022853"/>
    </source>
</evidence>
<dbReference type="GO" id="GO:0005667">
    <property type="term" value="C:transcription regulator complex"/>
    <property type="evidence" value="ECO:0007669"/>
    <property type="project" value="TreeGrafter"/>
</dbReference>
<feature type="domain" description="TAZ-type" evidence="13">
    <location>
        <begin position="12"/>
        <end position="107"/>
    </location>
</feature>
<evidence type="ECO:0000256" key="5">
    <source>
        <dbReference type="ARBA" id="ARBA00022771"/>
    </source>
</evidence>
<keyword evidence="3" id="KW-0808">Transferase</keyword>
<accession>A0A8S1CVF0</accession>
<evidence type="ECO:0000256" key="12">
    <source>
        <dbReference type="PROSITE-ProRule" id="PRU00203"/>
    </source>
</evidence>
<dbReference type="EC" id="2.3.1.48" evidence="2"/>
<keyword evidence="6 12" id="KW-0862">Zinc</keyword>
<reference evidence="14 15" key="1">
    <citation type="submission" date="2020-04" db="EMBL/GenBank/DDBJ databases">
        <authorList>
            <person name="Alioto T."/>
            <person name="Alioto T."/>
            <person name="Gomez Garrido J."/>
        </authorList>
    </citation>
    <scope>NUCLEOTIDE SEQUENCE [LARGE SCALE GENOMIC DNA]</scope>
</reference>
<keyword evidence="8" id="KW-0805">Transcription regulation</keyword>
<evidence type="ECO:0000256" key="3">
    <source>
        <dbReference type="ARBA" id="ARBA00022679"/>
    </source>
</evidence>
<keyword evidence="4 12" id="KW-0479">Metal-binding</keyword>
<comment type="catalytic activity">
    <reaction evidence="11">
        <text>L-lysyl-[protein] + acetyl-CoA = N(6)-acetyl-L-lysyl-[protein] + CoA + H(+)</text>
        <dbReference type="Rhea" id="RHEA:45948"/>
        <dbReference type="Rhea" id="RHEA-COMP:9752"/>
        <dbReference type="Rhea" id="RHEA-COMP:10731"/>
        <dbReference type="ChEBI" id="CHEBI:15378"/>
        <dbReference type="ChEBI" id="CHEBI:29969"/>
        <dbReference type="ChEBI" id="CHEBI:57287"/>
        <dbReference type="ChEBI" id="CHEBI:57288"/>
        <dbReference type="ChEBI" id="CHEBI:61930"/>
        <dbReference type="EC" id="2.3.1.48"/>
    </reaction>
</comment>
<organism evidence="14 15">
    <name type="scientific">Cloeon dipterum</name>
    <dbReference type="NCBI Taxonomy" id="197152"/>
    <lineage>
        <taxon>Eukaryota</taxon>
        <taxon>Metazoa</taxon>
        <taxon>Ecdysozoa</taxon>
        <taxon>Arthropoda</taxon>
        <taxon>Hexapoda</taxon>
        <taxon>Insecta</taxon>
        <taxon>Pterygota</taxon>
        <taxon>Palaeoptera</taxon>
        <taxon>Ephemeroptera</taxon>
        <taxon>Pisciforma</taxon>
        <taxon>Baetidae</taxon>
        <taxon>Cloeon</taxon>
    </lineage>
</organism>
<name>A0A8S1CVF0_9INSE</name>
<dbReference type="GO" id="GO:0004402">
    <property type="term" value="F:histone acetyltransferase activity"/>
    <property type="evidence" value="ECO:0007669"/>
    <property type="project" value="InterPro"/>
</dbReference>
<feature type="zinc finger region" description="TAZ-type" evidence="12">
    <location>
        <begin position="12"/>
        <end position="107"/>
    </location>
</feature>
<dbReference type="OrthoDB" id="899at2759"/>
<comment type="subcellular location">
    <subcellularLocation>
        <location evidence="1">Nucleus</location>
    </subcellularLocation>
</comment>
<keyword evidence="9" id="KW-0804">Transcription</keyword>
<dbReference type="AlphaFoldDB" id="A0A8S1CVF0"/>
<evidence type="ECO:0000256" key="1">
    <source>
        <dbReference type="ARBA" id="ARBA00004123"/>
    </source>
</evidence>
<proteinExistence type="predicted"/>
<dbReference type="GO" id="GO:0003713">
    <property type="term" value="F:transcription coactivator activity"/>
    <property type="evidence" value="ECO:0007669"/>
    <property type="project" value="TreeGrafter"/>
</dbReference>
<dbReference type="InterPro" id="IPR000197">
    <property type="entry name" value="Znf_TAZ"/>
</dbReference>
<comment type="caution">
    <text evidence="14">The sequence shown here is derived from an EMBL/GenBank/DDBJ whole genome shotgun (WGS) entry which is preliminary data.</text>
</comment>
<dbReference type="PANTHER" id="PTHR13808:SF1">
    <property type="entry name" value="HISTONE ACETYLTRANSFERASE"/>
    <property type="match status" value="1"/>
</dbReference>
<feature type="domain" description="TAZ-type" evidence="13">
    <location>
        <begin position="196"/>
        <end position="283"/>
    </location>
</feature>
<keyword evidence="10" id="KW-0539">Nucleus</keyword>
<evidence type="ECO:0000256" key="10">
    <source>
        <dbReference type="ARBA" id="ARBA00023242"/>
    </source>
</evidence>
<evidence type="ECO:0000256" key="11">
    <source>
        <dbReference type="ARBA" id="ARBA00048017"/>
    </source>
</evidence>
<dbReference type="SMART" id="SM00551">
    <property type="entry name" value="ZnF_TAZ"/>
    <property type="match status" value="2"/>
</dbReference>
<evidence type="ECO:0000313" key="14">
    <source>
        <dbReference type="EMBL" id="CAB3374768.1"/>
    </source>
</evidence>
<dbReference type="InterPro" id="IPR035898">
    <property type="entry name" value="TAZ_dom_sf"/>
</dbReference>